<dbReference type="EC" id="3.1.26.5" evidence="5"/>
<dbReference type="PANTHER" id="PTHR41173:SF1">
    <property type="entry name" value="RNA-FREE RIBONUCLEASE P"/>
    <property type="match status" value="1"/>
</dbReference>
<keyword evidence="7" id="KW-1185">Reference proteome</keyword>
<evidence type="ECO:0000256" key="3">
    <source>
        <dbReference type="ARBA" id="ARBA00022759"/>
    </source>
</evidence>
<evidence type="ECO:0000256" key="1">
    <source>
        <dbReference type="ARBA" id="ARBA00022694"/>
    </source>
</evidence>
<proteinExistence type="inferred from homology"/>
<organism evidence="6 7">
    <name type="scientific">Desulfonatronospira thiodismutans ASO3-1</name>
    <dbReference type="NCBI Taxonomy" id="555779"/>
    <lineage>
        <taxon>Bacteria</taxon>
        <taxon>Pseudomonadati</taxon>
        <taxon>Thermodesulfobacteriota</taxon>
        <taxon>Desulfovibrionia</taxon>
        <taxon>Desulfovibrionales</taxon>
        <taxon>Desulfonatronovibrionaceae</taxon>
        <taxon>Desulfonatronospira</taxon>
    </lineage>
</organism>
<protein>
    <recommendedName>
        <fullName evidence="5">RNA-free ribonuclease P</fullName>
        <shortName evidence="5">RNA-free RNase P</shortName>
        <ecNumber evidence="5">3.1.26.5</ecNumber>
    </recommendedName>
    <alternativeName>
        <fullName evidence="5">Protein-only RNase P</fullName>
    </alternativeName>
</protein>
<dbReference type="Pfam" id="PF08745">
    <property type="entry name" value="PIN_5"/>
    <property type="match status" value="1"/>
</dbReference>
<dbReference type="GO" id="GO:0004526">
    <property type="term" value="F:ribonuclease P activity"/>
    <property type="evidence" value="ECO:0007669"/>
    <property type="project" value="UniProtKB-UniRule"/>
</dbReference>
<dbReference type="AlphaFoldDB" id="D6SPH5"/>
<keyword evidence="1 5" id="KW-0819">tRNA processing</keyword>
<evidence type="ECO:0000313" key="6">
    <source>
        <dbReference type="EMBL" id="EFI34651.1"/>
    </source>
</evidence>
<comment type="similarity">
    <text evidence="5">Belongs to the HARP family.</text>
</comment>
<dbReference type="InterPro" id="IPR014856">
    <property type="entry name" value="RNA_free_RNase_P"/>
</dbReference>
<dbReference type="SUPFAM" id="SSF88723">
    <property type="entry name" value="PIN domain-like"/>
    <property type="match status" value="1"/>
</dbReference>
<dbReference type="eggNOG" id="COG1458">
    <property type="taxonomic scope" value="Bacteria"/>
</dbReference>
<name>D6SPH5_9BACT</name>
<dbReference type="HAMAP" id="MF_01078">
    <property type="entry name" value="RNA_free_RNase_P"/>
    <property type="match status" value="1"/>
</dbReference>
<evidence type="ECO:0000256" key="4">
    <source>
        <dbReference type="ARBA" id="ARBA00022801"/>
    </source>
</evidence>
<comment type="catalytic activity">
    <reaction evidence="5">
        <text>Endonucleolytic cleavage of RNA, removing 5'-extranucleotides from tRNA precursor.</text>
        <dbReference type="EC" id="3.1.26.5"/>
    </reaction>
</comment>
<dbReference type="RefSeq" id="WP_008869971.1">
    <property type="nucleotide sequence ID" value="NZ_ACJN02000002.1"/>
</dbReference>
<dbReference type="NCBIfam" id="TIGR03875">
    <property type="entry name" value="RNA_lig_partner"/>
    <property type="match status" value="1"/>
</dbReference>
<keyword evidence="2 5" id="KW-0540">Nuclease</keyword>
<dbReference type="InterPro" id="IPR029060">
    <property type="entry name" value="PIN-like_dom_sf"/>
</dbReference>
<keyword evidence="3 5" id="KW-0255">Endonuclease</keyword>
<reference evidence="6" key="1">
    <citation type="submission" date="2010-05" db="EMBL/GenBank/DDBJ databases">
        <title>The draft genome of Desulfonatronospira thiodismutans ASO3-1.</title>
        <authorList>
            <consortium name="US DOE Joint Genome Institute (JGI-PGF)"/>
            <person name="Lucas S."/>
            <person name="Copeland A."/>
            <person name="Lapidus A."/>
            <person name="Cheng J.-F."/>
            <person name="Bruce D."/>
            <person name="Goodwin L."/>
            <person name="Pitluck S."/>
            <person name="Chertkov O."/>
            <person name="Brettin T."/>
            <person name="Detter J.C."/>
            <person name="Han C."/>
            <person name="Land M.L."/>
            <person name="Hauser L."/>
            <person name="Kyrpides N."/>
            <person name="Mikhailova N."/>
            <person name="Muyzer G."/>
            <person name="Woyke T."/>
        </authorList>
    </citation>
    <scope>NUCLEOTIDE SEQUENCE [LARGE SCALE GENOMIC DNA]</scope>
    <source>
        <strain evidence="6">ASO3-1</strain>
    </source>
</reference>
<evidence type="ECO:0000313" key="7">
    <source>
        <dbReference type="Proteomes" id="UP000005496"/>
    </source>
</evidence>
<sequence length="204" mass="23201">MTEKDIKSSRSRVVLDTSILTNPESRQYFGEDLPSAIKKICFLVQECGFELYIPSSVFKELSNFVPAKELTGLRILAVVRNPDLYNLQVPAAIFHAFIHKLRQRVNKGLQVAEKAIERDNLPENIRWVRQHYREALRSGILDSTEDLEVVLMAREVQGLVLTEDQGICSMASDLGLEVFNALDFVHYCQGVMKEDDFARPGSRN</sequence>
<accession>D6SPH5</accession>
<dbReference type="Proteomes" id="UP000005496">
    <property type="component" value="Unassembled WGS sequence"/>
</dbReference>
<evidence type="ECO:0000256" key="5">
    <source>
        <dbReference type="HAMAP-Rule" id="MF_01078"/>
    </source>
</evidence>
<dbReference type="EMBL" id="ACJN02000002">
    <property type="protein sequence ID" value="EFI34651.1"/>
    <property type="molecule type" value="Genomic_DNA"/>
</dbReference>
<dbReference type="Gene3D" id="3.40.50.1010">
    <property type="entry name" value="5'-nuclease"/>
    <property type="match status" value="1"/>
</dbReference>
<dbReference type="PANTHER" id="PTHR41173">
    <property type="entry name" value="UPF0278 PROTEIN TK1425"/>
    <property type="match status" value="1"/>
</dbReference>
<gene>
    <name evidence="6" type="ORF">Dthio_PD2023</name>
</gene>
<keyword evidence="4 5" id="KW-0378">Hydrolase</keyword>
<comment type="function">
    <text evidence="5">RNA-free RNase P that catalyzes the removal of the 5'-leader sequence from pre-tRNA to produce the mature 5'-terminus.</text>
</comment>
<dbReference type="GO" id="GO:0001682">
    <property type="term" value="P:tRNA 5'-leader removal"/>
    <property type="evidence" value="ECO:0007669"/>
    <property type="project" value="UniProtKB-UniRule"/>
</dbReference>
<comment type="caution">
    <text evidence="6">The sequence shown here is derived from an EMBL/GenBank/DDBJ whole genome shotgun (WGS) entry which is preliminary data.</text>
</comment>
<evidence type="ECO:0000256" key="2">
    <source>
        <dbReference type="ARBA" id="ARBA00022722"/>
    </source>
</evidence>